<dbReference type="EMBL" id="JAHLFP010000004">
    <property type="protein sequence ID" value="MBU3805387.1"/>
    <property type="molecule type" value="Genomic_DNA"/>
</dbReference>
<dbReference type="InterPro" id="IPR017587">
    <property type="entry name" value="YqeC"/>
</dbReference>
<proteinExistence type="predicted"/>
<accession>A0A948WMT8</accession>
<dbReference type="Proteomes" id="UP000713596">
    <property type="component" value="Unassembled WGS sequence"/>
</dbReference>
<evidence type="ECO:0000313" key="2">
    <source>
        <dbReference type="Proteomes" id="UP000713596"/>
    </source>
</evidence>
<organism evidence="1 2">
    <name type="scientific">Candidatus Allofournierella pullistercoris</name>
    <dbReference type="NCBI Taxonomy" id="2838597"/>
    <lineage>
        <taxon>Bacteria</taxon>
        <taxon>Bacillati</taxon>
        <taxon>Bacillota</taxon>
        <taxon>Clostridia</taxon>
        <taxon>Eubacteriales</taxon>
        <taxon>Oscillospiraceae</taxon>
        <taxon>Allofournierella</taxon>
    </lineage>
</organism>
<comment type="caution">
    <text evidence="1">The sequence shown here is derived from an EMBL/GenBank/DDBJ whole genome shotgun (WGS) entry which is preliminary data.</text>
</comment>
<reference evidence="1" key="1">
    <citation type="journal article" date="2021" name="PeerJ">
        <title>Extensive microbial diversity within the chicken gut microbiome revealed by metagenomics and culture.</title>
        <authorList>
            <person name="Gilroy R."/>
            <person name="Ravi A."/>
            <person name="Getino M."/>
            <person name="Pursley I."/>
            <person name="Horton D.L."/>
            <person name="Alikhan N.F."/>
            <person name="Baker D."/>
            <person name="Gharbi K."/>
            <person name="Hall N."/>
            <person name="Watson M."/>
            <person name="Adriaenssens E.M."/>
            <person name="Foster-Nyarko E."/>
            <person name="Jarju S."/>
            <person name="Secka A."/>
            <person name="Antonio M."/>
            <person name="Oren A."/>
            <person name="Chaudhuri R.R."/>
            <person name="La Ragione R."/>
            <person name="Hildebrand F."/>
            <person name="Pallen M.J."/>
        </authorList>
    </citation>
    <scope>NUCLEOTIDE SEQUENCE</scope>
    <source>
        <strain evidence="1">B5_2728</strain>
    </source>
</reference>
<gene>
    <name evidence="1" type="primary">yqeC</name>
    <name evidence="1" type="ORF">H9882_00575</name>
</gene>
<reference evidence="1" key="2">
    <citation type="submission" date="2021-04" db="EMBL/GenBank/DDBJ databases">
        <authorList>
            <person name="Gilroy R."/>
        </authorList>
    </citation>
    <scope>NUCLEOTIDE SEQUENCE</scope>
    <source>
        <strain evidence="1">B5_2728</strain>
    </source>
</reference>
<protein>
    <submittedName>
        <fullName evidence="1">Selenium-dependent hydroxylase accessory protein YqeC</fullName>
    </submittedName>
</protein>
<dbReference type="Pfam" id="PF19842">
    <property type="entry name" value="YqeC"/>
    <property type="match status" value="1"/>
</dbReference>
<sequence>MNQQSFPHGLGQGIDREHREISLPQVLGLTPGITTFVGAGGKTTAMLLSALQLTAQGARVMVSTSTHILPPEEKQFGPCFTPDQQTAIQNQLSRHRLAVVTGPANEKGKLTSCRQEDWPLLAAQVEYLLVEGDGSRRLPCKVPQQWEPVIAPKTNRVVGVLGLSALGRPLQEVCFNSQLAEERWNTSGKDPLSVQRMAQIATQPWGIQKGADKAEFVLLLNQMDVCSPDQLHKLITEIHRIQPGLRVVQGALQQMKWEEA</sequence>
<name>A0A948WMT8_9FIRM</name>
<dbReference type="NCBIfam" id="TIGR03172">
    <property type="entry name" value="selenium cofactor biosynthesis protein YqeC"/>
    <property type="match status" value="1"/>
</dbReference>
<dbReference type="AlphaFoldDB" id="A0A948WMT8"/>
<evidence type="ECO:0000313" key="1">
    <source>
        <dbReference type="EMBL" id="MBU3805387.1"/>
    </source>
</evidence>